<dbReference type="Proteomes" id="UP000772434">
    <property type="component" value="Unassembled WGS sequence"/>
</dbReference>
<proteinExistence type="predicted"/>
<evidence type="ECO:0000313" key="3">
    <source>
        <dbReference type="Proteomes" id="UP000772434"/>
    </source>
</evidence>
<dbReference type="AlphaFoldDB" id="A0A9P5PA78"/>
<protein>
    <submittedName>
        <fullName evidence="2">Uncharacterized protein</fullName>
    </submittedName>
</protein>
<keyword evidence="3" id="KW-1185">Reference proteome</keyword>
<reference evidence="2" key="1">
    <citation type="submission" date="2020-11" db="EMBL/GenBank/DDBJ databases">
        <authorList>
            <consortium name="DOE Joint Genome Institute"/>
            <person name="Ahrendt S."/>
            <person name="Riley R."/>
            <person name="Andreopoulos W."/>
            <person name="Labutti K."/>
            <person name="Pangilinan J."/>
            <person name="Ruiz-Duenas F.J."/>
            <person name="Barrasa J.M."/>
            <person name="Sanchez-Garcia M."/>
            <person name="Camarero S."/>
            <person name="Miyauchi S."/>
            <person name="Serrano A."/>
            <person name="Linde D."/>
            <person name="Babiker R."/>
            <person name="Drula E."/>
            <person name="Ayuso-Fernandez I."/>
            <person name="Pacheco R."/>
            <person name="Padilla G."/>
            <person name="Ferreira P."/>
            <person name="Barriuso J."/>
            <person name="Kellner H."/>
            <person name="Castanera R."/>
            <person name="Alfaro M."/>
            <person name="Ramirez L."/>
            <person name="Pisabarro A.G."/>
            <person name="Kuo A."/>
            <person name="Tritt A."/>
            <person name="Lipzen A."/>
            <person name="He G."/>
            <person name="Yan M."/>
            <person name="Ng V."/>
            <person name="Cullen D."/>
            <person name="Martin F."/>
            <person name="Rosso M.-N."/>
            <person name="Henrissat B."/>
            <person name="Hibbett D."/>
            <person name="Martinez A.T."/>
            <person name="Grigoriev I.V."/>
        </authorList>
    </citation>
    <scope>NUCLEOTIDE SEQUENCE</scope>
    <source>
        <strain evidence="2">AH 40177</strain>
    </source>
</reference>
<comment type="caution">
    <text evidence="2">The sequence shown here is derived from an EMBL/GenBank/DDBJ whole genome shotgun (WGS) entry which is preliminary data.</text>
</comment>
<gene>
    <name evidence="2" type="ORF">BDP27DRAFT_1431069</name>
</gene>
<dbReference type="EMBL" id="JADNRY010000288">
    <property type="protein sequence ID" value="KAF9059621.1"/>
    <property type="molecule type" value="Genomic_DNA"/>
</dbReference>
<evidence type="ECO:0000256" key="1">
    <source>
        <dbReference type="SAM" id="MobiDB-lite"/>
    </source>
</evidence>
<name>A0A9P5PA78_9AGAR</name>
<accession>A0A9P5PA78</accession>
<feature type="region of interest" description="Disordered" evidence="1">
    <location>
        <begin position="1"/>
        <end position="60"/>
    </location>
</feature>
<feature type="compositionally biased region" description="Polar residues" evidence="1">
    <location>
        <begin position="43"/>
        <end position="58"/>
    </location>
</feature>
<feature type="region of interest" description="Disordered" evidence="1">
    <location>
        <begin position="73"/>
        <end position="92"/>
    </location>
</feature>
<sequence length="243" mass="26657">MPISISETKDRDSSQPESQSSSYCGKIDKEDKEMDPEMDLESSLHTKLRSQSSPSPSNALEVENLINTLLEGLEKPRSSKRSHSTSVGHDSAGSREFWLASVDVSAGDLNRYNQNFPSYDHPHPAANPNVALAALLEVPVGGPRCPRNGELNAAERYEAAETSVPTSPLWVEEIWEALDLMHSWTEQDEMLGSDSLLHLAQRFIIHGKNKQGLTKSSLSASLSSLLHSGISKEDTLDWFNAGS</sequence>
<organism evidence="2 3">
    <name type="scientific">Rhodocollybia butyracea</name>
    <dbReference type="NCBI Taxonomy" id="206335"/>
    <lineage>
        <taxon>Eukaryota</taxon>
        <taxon>Fungi</taxon>
        <taxon>Dikarya</taxon>
        <taxon>Basidiomycota</taxon>
        <taxon>Agaricomycotina</taxon>
        <taxon>Agaricomycetes</taxon>
        <taxon>Agaricomycetidae</taxon>
        <taxon>Agaricales</taxon>
        <taxon>Marasmiineae</taxon>
        <taxon>Omphalotaceae</taxon>
        <taxon>Rhodocollybia</taxon>
    </lineage>
</organism>
<evidence type="ECO:0000313" key="2">
    <source>
        <dbReference type="EMBL" id="KAF9059621.1"/>
    </source>
</evidence>